<protein>
    <submittedName>
        <fullName evidence="2">Uncharacterized protein</fullName>
    </submittedName>
</protein>
<feature type="transmembrane region" description="Helical" evidence="1">
    <location>
        <begin position="12"/>
        <end position="33"/>
    </location>
</feature>
<dbReference type="AlphaFoldDB" id="A0AAU9J3I5"/>
<name>A0AAU9J3I5_9CILI</name>
<accession>A0AAU9J3I5</accession>
<keyword evidence="1" id="KW-1133">Transmembrane helix</keyword>
<evidence type="ECO:0000256" key="1">
    <source>
        <dbReference type="SAM" id="Phobius"/>
    </source>
</evidence>
<evidence type="ECO:0000313" key="2">
    <source>
        <dbReference type="EMBL" id="CAG9322748.1"/>
    </source>
</evidence>
<keyword evidence="3" id="KW-1185">Reference proteome</keyword>
<dbReference type="EMBL" id="CAJZBQ010000032">
    <property type="protein sequence ID" value="CAG9322748.1"/>
    <property type="molecule type" value="Genomic_DNA"/>
</dbReference>
<dbReference type="Proteomes" id="UP001162131">
    <property type="component" value="Unassembled WGS sequence"/>
</dbReference>
<proteinExistence type="predicted"/>
<reference evidence="2" key="1">
    <citation type="submission" date="2021-09" db="EMBL/GenBank/DDBJ databases">
        <authorList>
            <consortium name="AG Swart"/>
            <person name="Singh M."/>
            <person name="Singh A."/>
            <person name="Seah K."/>
            <person name="Emmerich C."/>
        </authorList>
    </citation>
    <scope>NUCLEOTIDE SEQUENCE</scope>
    <source>
        <strain evidence="2">ATCC30299</strain>
    </source>
</reference>
<comment type="caution">
    <text evidence="2">The sequence shown here is derived from an EMBL/GenBank/DDBJ whole genome shotgun (WGS) entry which is preliminary data.</text>
</comment>
<evidence type="ECO:0000313" key="3">
    <source>
        <dbReference type="Proteomes" id="UP001162131"/>
    </source>
</evidence>
<sequence length="77" mass="9748">MIFYQFMQKFSMFIYSIIYLKIYIVSNLINCCFERNFYDYTRKKHFYRFLENSKLFSAIIFRDYWEALLDYKLLVIL</sequence>
<keyword evidence="1" id="KW-0812">Transmembrane</keyword>
<gene>
    <name evidence="2" type="ORF">BSTOLATCC_MIC31864</name>
</gene>
<keyword evidence="1" id="KW-0472">Membrane</keyword>
<organism evidence="2 3">
    <name type="scientific">Blepharisma stoltei</name>
    <dbReference type="NCBI Taxonomy" id="1481888"/>
    <lineage>
        <taxon>Eukaryota</taxon>
        <taxon>Sar</taxon>
        <taxon>Alveolata</taxon>
        <taxon>Ciliophora</taxon>
        <taxon>Postciliodesmatophora</taxon>
        <taxon>Heterotrichea</taxon>
        <taxon>Heterotrichida</taxon>
        <taxon>Blepharismidae</taxon>
        <taxon>Blepharisma</taxon>
    </lineage>
</organism>